<sequence length="171" mass="18561">MNMPTINGKVCVVNGKPVDKVYSNGKQVYGRNLLVGIDKAIHQASTWIQLVATIPAKSIGMGQHLCFSAFINNAPYVKYNIHGSSYCSIQAIDSSGNILLEQRGNAVNFDADGISQVSLVVPDKTDSISLFIYTDWMDQNTYYGYPKLEIGTVATPWTPAPEDVGAVVRSA</sequence>
<dbReference type="EMBL" id="L29226">
    <property type="protein sequence ID" value="AAA72435.1"/>
    <property type="molecule type" value="Genomic_DNA"/>
</dbReference>
<name>Q38215_9CAUD</name>
<evidence type="ECO:0000313" key="1">
    <source>
        <dbReference type="EMBL" id="AAA72435.1"/>
    </source>
</evidence>
<accession>Q38215</accession>
<organism evidence="1">
    <name type="scientific">Lactobacillus phage LL-K</name>
    <dbReference type="NCBI Taxonomy" id="106493"/>
    <lineage>
        <taxon>Viruses</taxon>
        <taxon>Duplodnaviria</taxon>
        <taxon>Heunggongvirae</taxon>
        <taxon>Uroviricota</taxon>
        <taxon>Caudoviricetes</taxon>
    </lineage>
</organism>
<reference evidence="1" key="1">
    <citation type="journal article" date="1994" name="Arch. Virol.">
        <title>Repeated sequences and the sites of genome rearrangements in bacteriophages of Lactobacillus delbrueckii subsp. lactis.</title>
        <authorList>
            <person name="Forsman P."/>
            <person name="Alatossava T."/>
        </authorList>
    </citation>
    <scope>NUCLEOTIDE SEQUENCE</scope>
</reference>
<proteinExistence type="predicted"/>
<protein>
    <submittedName>
        <fullName evidence="1">18.7 kDa protein</fullName>
    </submittedName>
</protein>